<dbReference type="EMBL" id="MW046566">
    <property type="protein sequence ID" value="QTE04005.1"/>
    <property type="molecule type" value="Genomic_DNA"/>
</dbReference>
<proteinExistence type="predicted"/>
<name>A0A8A4XDF2_9VIRU</name>
<protein>
    <submittedName>
        <fullName evidence="2">Uncharacterized protein</fullName>
    </submittedName>
</protein>
<evidence type="ECO:0000313" key="2">
    <source>
        <dbReference type="EMBL" id="QTE04005.1"/>
    </source>
</evidence>
<accession>A0A8A4XDF2</accession>
<sequence length="192" mass="21630">MMAQKSFSLCREPSTLVYTLLDPRACTFEQFFLLVKGNHSHMVDDFIPFKSTQTVHVKLQYQASVANATAKLGHLASIVSVSKLNNHIREDEYAELHRLQQHFKIGSATSHPSPIIPVIPKPVRKRGTFAATRPTPYKPKKSTPKQPASAVSEEEEDAVNYIPDTQECEVTYLPNESENIQSGFYIRDPTEN</sequence>
<organism evidence="2">
    <name type="scientific">Aegithalos caudatus parvoviridae sp</name>
    <dbReference type="NCBI Taxonomy" id="2794464"/>
    <lineage>
        <taxon>Viruses</taxon>
        <taxon>Monodnaviria</taxon>
        <taxon>Shotokuvirae</taxon>
        <taxon>Cossaviricota</taxon>
        <taxon>Quintoviricetes</taxon>
        <taxon>Piccovirales</taxon>
        <taxon>Parvoviridae</taxon>
    </lineage>
</organism>
<feature type="region of interest" description="Disordered" evidence="1">
    <location>
        <begin position="129"/>
        <end position="161"/>
    </location>
</feature>
<evidence type="ECO:0000256" key="1">
    <source>
        <dbReference type="SAM" id="MobiDB-lite"/>
    </source>
</evidence>
<reference evidence="2" key="1">
    <citation type="submission" date="2020-09" db="EMBL/GenBank/DDBJ databases">
        <title>Parvovirus dark matter in the feces of wild birds.</title>
        <authorList>
            <person name="Dai Z."/>
            <person name="Yang S."/>
            <person name="Zhang W."/>
        </authorList>
    </citation>
    <scope>NUCLEOTIDE SEQUENCE</scope>
    <source>
        <strain evidence="2">Ltt192par012</strain>
    </source>
</reference>